<dbReference type="Proteomes" id="UP000250299">
    <property type="component" value="Chromosome"/>
</dbReference>
<dbReference type="RefSeq" id="WP_110967392.1">
    <property type="nucleotide sequence ID" value="NZ_CP029693.1"/>
</dbReference>
<dbReference type="EMBL" id="CP029693">
    <property type="protein sequence ID" value="AWY43866.1"/>
    <property type="molecule type" value="Genomic_DNA"/>
</dbReference>
<gene>
    <name evidence="1" type="ORF">DKY63_29715</name>
</gene>
<evidence type="ECO:0000313" key="1">
    <source>
        <dbReference type="EMBL" id="AWY43866.1"/>
    </source>
</evidence>
<accession>A0A2Z4RS75</accession>
<sequence>MTIFATFNPIGSTHPKDLIDNAQNLDYLILGPAPAYPDRRSVSRLSWAGIEAAFATAQSQRAADFTAAQSQRANDFTAAQSQRANDFTVAQNQRTSDFNAAQAQRAADYAASEQSRGYENPVPYAAGIVLTRVTQLIQYNSELYKAKAGTLPWTTTGIWATDSVKLVSIGDAALRQQLAMTGGASLVNYSERTVKDKLDEHRSLYDFVAANAGNVTVAVTAAEASSSEYIDLAGGTFQVALQGATLTKKYYGGTLLVLNPAGNYGKLKNQAPVTDVQVAHPRTKCPVVDWSGLSALWLGTSIPHQGVGVDGYPELFGKTMGVGVTNMAWSGSHAGYDVGGDAFAISTIAALSMTEDDRLAGLAAYGPSSAYSDTFDLITKPSQMTADYRIRQAFGNTQLGYGVVILDHAHNDMNRALGTKTPETQTVTGVTVGATTSITLSAVGTIAVGDAVTLRVTGIPKLDYLSGRVQTKSGNTITLSYNSTGHTGTFASGTVTKLDRSTIMGAWSFLVSYIRHSSFIAQGVYPVIITAGAPSEFTNNEPTPSIYSVAEKVREFADTLSLGFFDIAYFMDVKKGDQLRYFPDGVHATTTATRQVLTNFWVQWASGGAARVINRDAVIQRAGTAAFLKNHELIYDEYTDGFSTPSLVEGKSSLLHSDDFSSGSLAAYTTVGAVSIVDAPWGAGKSMRAVPPPGTGVFNYIQKALAFNSAIDASFDFYMTNLAGATSGLISLFDLANGAGLRYLRISLVVTASGAFLRVSYFKNPSADVVTMETNTKVTMGVKHTIRVKVRKSVTGLPSGILLYLDGVLITQRITVDNFGQTNPAVFILGAVDNTTGVTQNLYYGPISFSTAAILDTTVRASGSFTTNDGKTVTVANGIITSIV</sequence>
<organism evidence="1 2">
    <name type="scientific">Pseudomonas putida</name>
    <name type="common">Arthrobacter siderocapsulatus</name>
    <dbReference type="NCBI Taxonomy" id="303"/>
    <lineage>
        <taxon>Bacteria</taxon>
        <taxon>Pseudomonadati</taxon>
        <taxon>Pseudomonadota</taxon>
        <taxon>Gammaproteobacteria</taxon>
        <taxon>Pseudomonadales</taxon>
        <taxon>Pseudomonadaceae</taxon>
        <taxon>Pseudomonas</taxon>
    </lineage>
</organism>
<reference evidence="1 2" key="1">
    <citation type="submission" date="2018-05" db="EMBL/GenBank/DDBJ databases">
        <title>Whole genome sequence of Pseudomonas putida JBC17.</title>
        <authorList>
            <person name="Lee Y.H."/>
            <person name="David K."/>
        </authorList>
    </citation>
    <scope>NUCLEOTIDE SEQUENCE [LARGE SCALE GENOMIC DNA]</scope>
    <source>
        <strain evidence="1 2">JBC17</strain>
    </source>
</reference>
<dbReference type="OrthoDB" id="7033777at2"/>
<dbReference type="AlphaFoldDB" id="A0A2Z4RS75"/>
<evidence type="ECO:0000313" key="2">
    <source>
        <dbReference type="Proteomes" id="UP000250299"/>
    </source>
</evidence>
<name>A0A2Z4RS75_PSEPU</name>
<protein>
    <submittedName>
        <fullName evidence="1">Uncharacterized protein</fullName>
    </submittedName>
</protein>
<proteinExistence type="predicted"/>